<proteinExistence type="predicted"/>
<organism evidence="1 2">
    <name type="scientific">Lentzea albida</name>
    <dbReference type="NCBI Taxonomy" id="65499"/>
    <lineage>
        <taxon>Bacteria</taxon>
        <taxon>Bacillati</taxon>
        <taxon>Actinomycetota</taxon>
        <taxon>Actinomycetes</taxon>
        <taxon>Pseudonocardiales</taxon>
        <taxon>Pseudonocardiaceae</taxon>
        <taxon>Lentzea</taxon>
    </lineage>
</organism>
<protein>
    <recommendedName>
        <fullName evidence="3">DUF3037 domain-containing protein</fullName>
    </recommendedName>
</protein>
<reference evidence="2" key="1">
    <citation type="submission" date="2016-10" db="EMBL/GenBank/DDBJ databases">
        <authorList>
            <person name="Varghese N."/>
            <person name="Submissions S."/>
        </authorList>
    </citation>
    <scope>NUCLEOTIDE SEQUENCE [LARGE SCALE GENOMIC DNA]</scope>
    <source>
        <strain evidence="2">DSM 44437</strain>
    </source>
</reference>
<name>A0A1H9VF67_9PSEU</name>
<sequence length="128" mass="14177">MPHVFEYALLRAVPRQERGEFMNVGVLVYCAPLDFLCAKTHVDGDRLRVLDPHLDVEVLESSLEHLVNSCDGAAAAGPVSRTTIGQRFRWLTAPRSTIVQTSPAHTGWTDDPSAEVTRLFEALVLPPR</sequence>
<dbReference type="EMBL" id="FOFV01000018">
    <property type="protein sequence ID" value="SES20440.1"/>
    <property type="molecule type" value="Genomic_DNA"/>
</dbReference>
<accession>A0A1H9VF67</accession>
<dbReference type="RefSeq" id="WP_089923025.1">
    <property type="nucleotide sequence ID" value="NZ_FOFV01000018.1"/>
</dbReference>
<dbReference type="OrthoDB" id="9803207at2"/>
<dbReference type="InterPro" id="IPR021398">
    <property type="entry name" value="DUF3037"/>
</dbReference>
<evidence type="ECO:0000313" key="2">
    <source>
        <dbReference type="Proteomes" id="UP000199503"/>
    </source>
</evidence>
<evidence type="ECO:0000313" key="1">
    <source>
        <dbReference type="EMBL" id="SES20440.1"/>
    </source>
</evidence>
<dbReference type="Proteomes" id="UP000199503">
    <property type="component" value="Unassembled WGS sequence"/>
</dbReference>
<dbReference type="Pfam" id="PF11236">
    <property type="entry name" value="DUF3037"/>
    <property type="match status" value="1"/>
</dbReference>
<keyword evidence="2" id="KW-1185">Reference proteome</keyword>
<evidence type="ECO:0008006" key="3">
    <source>
        <dbReference type="Google" id="ProtNLM"/>
    </source>
</evidence>
<dbReference type="AlphaFoldDB" id="A0A1H9VF67"/>
<dbReference type="STRING" id="65499.SAMN04488000_11881"/>
<gene>
    <name evidence="1" type="ORF">SAMN04488000_11881</name>
</gene>